<keyword evidence="1 3" id="KW-0436">Ligase</keyword>
<dbReference type="GO" id="GO:0004077">
    <property type="term" value="F:biotin--[biotin carboxyl-carrier protein] ligase activity"/>
    <property type="evidence" value="ECO:0007669"/>
    <property type="project" value="InterPro"/>
</dbReference>
<dbReference type="Proteomes" id="UP000190897">
    <property type="component" value="Unassembled WGS sequence"/>
</dbReference>
<dbReference type="NCBIfam" id="TIGR00121">
    <property type="entry name" value="birA_ligase"/>
    <property type="match status" value="1"/>
</dbReference>
<evidence type="ECO:0000313" key="4">
    <source>
        <dbReference type="Proteomes" id="UP000190897"/>
    </source>
</evidence>
<dbReference type="InterPro" id="IPR004143">
    <property type="entry name" value="BPL_LPL_catalytic"/>
</dbReference>
<reference evidence="4" key="1">
    <citation type="submission" date="2017-02" db="EMBL/GenBank/DDBJ databases">
        <authorList>
            <person name="Varghese N."/>
            <person name="Submissions S."/>
        </authorList>
    </citation>
    <scope>NUCLEOTIDE SEQUENCE [LARGE SCALE GENOMIC DNA]</scope>
    <source>
        <strain evidence="4">DSM 22270</strain>
    </source>
</reference>
<sequence>MYNSIQDTLIIGKKVIYLPTCHSTNDIAAEIVHAGLFDEGTIVITDNQVKGRGQRGTEWVANPGENLTFSVILTPGFLPVGDQFLLSQAVALGIRAYAGKYVDDSKVKWPNDVQVNGKKVCGVLIENSIQGNKISSSVIGIGVNINQKVFANAYATSIGKETGRQFVLGDEFHKLLRCLDVFYADLLSKASHDRIRKDYLTNLYGYNHSVWFKHQNRVFEGTVSHVTQQGKLVMQLLSENGTLEVGLKEIEWLKD</sequence>
<dbReference type="OrthoDB" id="9807064at2"/>
<gene>
    <name evidence="3" type="ORF">SAMN05660293_00880</name>
</gene>
<dbReference type="PANTHER" id="PTHR12835:SF5">
    <property type="entry name" value="BIOTIN--PROTEIN LIGASE"/>
    <property type="match status" value="1"/>
</dbReference>
<dbReference type="RefSeq" id="WP_082213410.1">
    <property type="nucleotide sequence ID" value="NZ_FUZA01000001.1"/>
</dbReference>
<organism evidence="3 4">
    <name type="scientific">Dyadobacter psychrophilus</name>
    <dbReference type="NCBI Taxonomy" id="651661"/>
    <lineage>
        <taxon>Bacteria</taxon>
        <taxon>Pseudomonadati</taxon>
        <taxon>Bacteroidota</taxon>
        <taxon>Cytophagia</taxon>
        <taxon>Cytophagales</taxon>
        <taxon>Spirosomataceae</taxon>
        <taxon>Dyadobacter</taxon>
    </lineage>
</organism>
<dbReference type="CDD" id="cd16442">
    <property type="entry name" value="BPL"/>
    <property type="match status" value="1"/>
</dbReference>
<dbReference type="EMBL" id="FUZA01000001">
    <property type="protein sequence ID" value="SKB54269.1"/>
    <property type="molecule type" value="Genomic_DNA"/>
</dbReference>
<keyword evidence="4" id="KW-1185">Reference proteome</keyword>
<dbReference type="InterPro" id="IPR045864">
    <property type="entry name" value="aa-tRNA-synth_II/BPL/LPL"/>
</dbReference>
<dbReference type="Gene3D" id="3.30.930.10">
    <property type="entry name" value="Bira Bifunctional Protein, Domain 2"/>
    <property type="match status" value="1"/>
</dbReference>
<dbReference type="InterPro" id="IPR004408">
    <property type="entry name" value="Biotin_CoA_COase_ligase"/>
</dbReference>
<evidence type="ECO:0000256" key="1">
    <source>
        <dbReference type="ARBA" id="ARBA00022598"/>
    </source>
</evidence>
<protein>
    <submittedName>
        <fullName evidence="3">BirA family transcriptional regulator, biotin operon repressor / biotin-[acetyl-CoA-carboxylase] ligase</fullName>
    </submittedName>
</protein>
<name>A0A1T5C4J6_9BACT</name>
<dbReference type="GO" id="GO:0005737">
    <property type="term" value="C:cytoplasm"/>
    <property type="evidence" value="ECO:0007669"/>
    <property type="project" value="TreeGrafter"/>
</dbReference>
<evidence type="ECO:0000259" key="2">
    <source>
        <dbReference type="PROSITE" id="PS51733"/>
    </source>
</evidence>
<dbReference type="AlphaFoldDB" id="A0A1T5C4J6"/>
<dbReference type="PROSITE" id="PS51733">
    <property type="entry name" value="BPL_LPL_CATALYTIC"/>
    <property type="match status" value="1"/>
</dbReference>
<evidence type="ECO:0000313" key="3">
    <source>
        <dbReference type="EMBL" id="SKB54269.1"/>
    </source>
</evidence>
<dbReference type="Pfam" id="PF03099">
    <property type="entry name" value="BPL_LplA_LipB"/>
    <property type="match status" value="1"/>
</dbReference>
<dbReference type="STRING" id="651661.SAMN05660293_00880"/>
<accession>A0A1T5C4J6</accession>
<dbReference type="PANTHER" id="PTHR12835">
    <property type="entry name" value="BIOTIN PROTEIN LIGASE"/>
    <property type="match status" value="1"/>
</dbReference>
<feature type="domain" description="BPL/LPL catalytic" evidence="2">
    <location>
        <begin position="3"/>
        <end position="187"/>
    </location>
</feature>
<dbReference type="SUPFAM" id="SSF55681">
    <property type="entry name" value="Class II aaRS and biotin synthetases"/>
    <property type="match status" value="1"/>
</dbReference>
<proteinExistence type="predicted"/>